<evidence type="ECO:0000313" key="1">
    <source>
        <dbReference type="EMBL" id="CAB4157080.1"/>
    </source>
</evidence>
<dbReference type="EMBL" id="LR798347">
    <property type="protein sequence ID" value="CAB5225326.1"/>
    <property type="molecule type" value="Genomic_DNA"/>
</dbReference>
<organism evidence="1">
    <name type="scientific">uncultured Caudovirales phage</name>
    <dbReference type="NCBI Taxonomy" id="2100421"/>
    <lineage>
        <taxon>Viruses</taxon>
        <taxon>Duplodnaviria</taxon>
        <taxon>Heunggongvirae</taxon>
        <taxon>Uroviricota</taxon>
        <taxon>Caudoviricetes</taxon>
        <taxon>Peduoviridae</taxon>
        <taxon>Maltschvirus</taxon>
        <taxon>Maltschvirus maltsch</taxon>
    </lineage>
</organism>
<gene>
    <name evidence="1" type="ORF">UFOVP680_39</name>
    <name evidence="2" type="ORF">UFOVP748_2</name>
</gene>
<accession>A0A6J5NBI7</accession>
<evidence type="ECO:0000313" key="2">
    <source>
        <dbReference type="EMBL" id="CAB5225326.1"/>
    </source>
</evidence>
<reference evidence="1" key="1">
    <citation type="submission" date="2020-04" db="EMBL/GenBank/DDBJ databases">
        <authorList>
            <person name="Chiriac C."/>
            <person name="Salcher M."/>
            <person name="Ghai R."/>
            <person name="Kavagutti S V."/>
        </authorList>
    </citation>
    <scope>NUCLEOTIDE SEQUENCE</scope>
</reference>
<sequence length="70" mass="7827">MTRDEIIRMAREAVAKPGIENEADAEFLERFAALVAAHEREACAKLCEEHWKHGGNAMECADAIRARGMK</sequence>
<proteinExistence type="predicted"/>
<name>A0A6J5NBI7_9CAUD</name>
<protein>
    <submittedName>
        <fullName evidence="1">Uncharacterized protein</fullName>
    </submittedName>
</protein>
<dbReference type="EMBL" id="LR796649">
    <property type="protein sequence ID" value="CAB4157080.1"/>
    <property type="molecule type" value="Genomic_DNA"/>
</dbReference>